<dbReference type="EMBL" id="CDMY01000681">
    <property type="protein sequence ID" value="CEM29806.1"/>
    <property type="molecule type" value="Genomic_DNA"/>
</dbReference>
<gene>
    <name evidence="2" type="ORF">Vbra_4542</name>
</gene>
<dbReference type="Proteomes" id="UP000041254">
    <property type="component" value="Unassembled WGS sequence"/>
</dbReference>
<proteinExistence type="predicted"/>
<feature type="compositionally biased region" description="Low complexity" evidence="1">
    <location>
        <begin position="100"/>
        <end position="122"/>
    </location>
</feature>
<feature type="compositionally biased region" description="Polar residues" evidence="1">
    <location>
        <begin position="145"/>
        <end position="156"/>
    </location>
</feature>
<keyword evidence="3" id="KW-1185">Reference proteome</keyword>
<name>A0A0G4GJ01_VITBC</name>
<feature type="region of interest" description="Disordered" evidence="1">
    <location>
        <begin position="28"/>
        <end position="186"/>
    </location>
</feature>
<evidence type="ECO:0000313" key="2">
    <source>
        <dbReference type="EMBL" id="CEM29806.1"/>
    </source>
</evidence>
<accession>A0A0G4GJ01</accession>
<dbReference type="AlphaFoldDB" id="A0A0G4GJ01"/>
<protein>
    <submittedName>
        <fullName evidence="2">Uncharacterized protein</fullName>
    </submittedName>
</protein>
<dbReference type="InParanoid" id="A0A0G4GJ01"/>
<dbReference type="VEuPathDB" id="CryptoDB:Vbra_4542"/>
<feature type="compositionally biased region" description="Basic and acidic residues" evidence="1">
    <location>
        <begin position="157"/>
        <end position="171"/>
    </location>
</feature>
<evidence type="ECO:0000313" key="3">
    <source>
        <dbReference type="Proteomes" id="UP000041254"/>
    </source>
</evidence>
<sequence length="186" mass="20450">MKRSAAAAPIHGVPPSVSHWAVLARHVGTIEPKNDRKRPPSDIPTALAEGYDLETREHSRGGRIPNCHKKAKKPAPPEPDMEPPPPQQQQEEAPQDEQQEGQGEQPQPQQQQQPQQQDDGANPPAPPKKAKKRRREADALKGAFSGSNYWGTSSSTKDNKEGARIVSERGWAKGRGLMRWGGWSDA</sequence>
<organism evidence="2 3">
    <name type="scientific">Vitrella brassicaformis (strain CCMP3155)</name>
    <dbReference type="NCBI Taxonomy" id="1169540"/>
    <lineage>
        <taxon>Eukaryota</taxon>
        <taxon>Sar</taxon>
        <taxon>Alveolata</taxon>
        <taxon>Colpodellida</taxon>
        <taxon>Vitrellaceae</taxon>
        <taxon>Vitrella</taxon>
    </lineage>
</organism>
<reference evidence="2 3" key="1">
    <citation type="submission" date="2014-11" db="EMBL/GenBank/DDBJ databases">
        <authorList>
            <person name="Zhu J."/>
            <person name="Qi W."/>
            <person name="Song R."/>
        </authorList>
    </citation>
    <scope>NUCLEOTIDE SEQUENCE [LARGE SCALE GENOMIC DNA]</scope>
</reference>
<evidence type="ECO:0000256" key="1">
    <source>
        <dbReference type="SAM" id="MobiDB-lite"/>
    </source>
</evidence>
<feature type="compositionally biased region" description="Pro residues" evidence="1">
    <location>
        <begin position="74"/>
        <end position="87"/>
    </location>
</feature>